<accession>A0A7D6DWX6</accession>
<evidence type="ECO:0000313" key="2">
    <source>
        <dbReference type="EMBL" id="QLL06844.1"/>
    </source>
</evidence>
<reference evidence="2" key="1">
    <citation type="submission" date="2020-07" db="EMBL/GenBank/DDBJ databases">
        <title>Description of Mycobacterium gordonae subsp. intergordonae subsp.nov. and Mycobacterium gordonae subsp. gordonae subsp. nov.</title>
        <authorList>
            <person name="Huang H."/>
        </authorList>
    </citation>
    <scope>NUCLEOTIDE SEQUENCE [LARGE SCALE GENOMIC DNA]</scope>
    <source>
        <strain evidence="2">24T</strain>
    </source>
</reference>
<proteinExistence type="predicted"/>
<evidence type="ECO:0000256" key="1">
    <source>
        <dbReference type="SAM" id="MobiDB-lite"/>
    </source>
</evidence>
<protein>
    <submittedName>
        <fullName evidence="2">CsbD family protein</fullName>
    </submittedName>
</protein>
<reference evidence="2" key="2">
    <citation type="submission" date="2020-07" db="EMBL/GenBank/DDBJ databases">
        <authorList>
            <person name="Yu X."/>
        </authorList>
    </citation>
    <scope>NUCLEOTIDE SEQUENCE [LARGE SCALE GENOMIC DNA]</scope>
    <source>
        <strain evidence="2">24T</strain>
    </source>
</reference>
<dbReference type="AlphaFoldDB" id="A0A7D6DWX6"/>
<dbReference type="KEGG" id="mgor:H0P51_24600"/>
<sequence length="80" mass="8417">MSNRDSGPVAAVKGIVEDVLGKSKEIAGIVINNDNLRNEGRAQQDKAQAQRDVAKKEAQAESARAAASAAEARQKTKSAK</sequence>
<keyword evidence="3" id="KW-1185">Reference proteome</keyword>
<feature type="compositionally biased region" description="Low complexity" evidence="1">
    <location>
        <begin position="60"/>
        <end position="71"/>
    </location>
</feature>
<dbReference type="EMBL" id="CP059165">
    <property type="protein sequence ID" value="QLL06844.1"/>
    <property type="molecule type" value="Genomic_DNA"/>
</dbReference>
<evidence type="ECO:0000313" key="3">
    <source>
        <dbReference type="Proteomes" id="UP000510682"/>
    </source>
</evidence>
<dbReference type="InterPro" id="IPR036629">
    <property type="entry name" value="YjbJ_sf"/>
</dbReference>
<dbReference type="SUPFAM" id="SSF69047">
    <property type="entry name" value="Hypothetical protein YjbJ"/>
    <property type="match status" value="1"/>
</dbReference>
<name>A0A7D6DWX6_9MYCO</name>
<dbReference type="Proteomes" id="UP000510682">
    <property type="component" value="Chromosome"/>
</dbReference>
<gene>
    <name evidence="2" type="ORF">H0P51_24600</name>
</gene>
<organism evidence="2 3">
    <name type="scientific">Mycobacterium vicinigordonae</name>
    <dbReference type="NCBI Taxonomy" id="1719132"/>
    <lineage>
        <taxon>Bacteria</taxon>
        <taxon>Bacillati</taxon>
        <taxon>Actinomycetota</taxon>
        <taxon>Actinomycetes</taxon>
        <taxon>Mycobacteriales</taxon>
        <taxon>Mycobacteriaceae</taxon>
        <taxon>Mycobacterium</taxon>
    </lineage>
</organism>
<feature type="region of interest" description="Disordered" evidence="1">
    <location>
        <begin position="34"/>
        <end position="80"/>
    </location>
</feature>
<feature type="compositionally biased region" description="Basic and acidic residues" evidence="1">
    <location>
        <begin position="36"/>
        <end position="59"/>
    </location>
</feature>
<dbReference type="RefSeq" id="WP_180915421.1">
    <property type="nucleotide sequence ID" value="NZ_CP059165.1"/>
</dbReference>